<dbReference type="InterPro" id="IPR010281">
    <property type="entry name" value="DUF885"/>
</dbReference>
<dbReference type="EMBL" id="AJWZ01003107">
    <property type="protein sequence ID" value="EKC69133.1"/>
    <property type="molecule type" value="Genomic_DNA"/>
</dbReference>
<organism evidence="1">
    <name type="scientific">human gut metagenome</name>
    <dbReference type="NCBI Taxonomy" id="408170"/>
    <lineage>
        <taxon>unclassified sequences</taxon>
        <taxon>metagenomes</taxon>
        <taxon>organismal metagenomes</taxon>
    </lineage>
</organism>
<protein>
    <submittedName>
        <fullName evidence="1">Protein containing DUF885, bacterial</fullName>
    </submittedName>
</protein>
<proteinExistence type="predicted"/>
<reference evidence="1" key="1">
    <citation type="journal article" date="2013" name="Environ. Microbiol.">
        <title>Microbiota from the distal guts of lean and obese adolescents exhibit partial functional redundancy besides clear differences in community structure.</title>
        <authorList>
            <person name="Ferrer M."/>
            <person name="Ruiz A."/>
            <person name="Lanza F."/>
            <person name="Haange S.B."/>
            <person name="Oberbach A."/>
            <person name="Till H."/>
            <person name="Bargiela R."/>
            <person name="Campoy C."/>
            <person name="Segura M.T."/>
            <person name="Richter M."/>
            <person name="von Bergen M."/>
            <person name="Seifert J."/>
            <person name="Suarez A."/>
        </authorList>
    </citation>
    <scope>NUCLEOTIDE SEQUENCE</scope>
</reference>
<comment type="caution">
    <text evidence="1">The sequence shown here is derived from an EMBL/GenBank/DDBJ whole genome shotgun (WGS) entry which is preliminary data.</text>
</comment>
<sequence>DNADFTEYVNNLFADLLSADMVSLHAYVEHPKDFGINDYEITLGRYDLDNPDDTSDYTDIISTLKSFDRSTLSAKQQITLDELLMYMENELEYSDLYMFNTQLQTTTGIHVQLPLLFAEYTFAEKKDIDEYIELLCDVDGYFENMAAFEKLRADNGYFMEDTLADEVIES</sequence>
<dbReference type="AlphaFoldDB" id="K1TH97"/>
<feature type="non-terminal residue" evidence="1">
    <location>
        <position position="170"/>
    </location>
</feature>
<accession>K1TH97</accession>
<evidence type="ECO:0000313" key="1">
    <source>
        <dbReference type="EMBL" id="EKC69133.1"/>
    </source>
</evidence>
<gene>
    <name evidence="1" type="ORF">OBE_04561</name>
</gene>
<name>K1TH97_9ZZZZ</name>
<feature type="non-terminal residue" evidence="1">
    <location>
        <position position="1"/>
    </location>
</feature>
<dbReference type="Pfam" id="PF05960">
    <property type="entry name" value="DUF885"/>
    <property type="match status" value="1"/>
</dbReference>